<keyword evidence="1" id="KW-0285">Flavoprotein</keyword>
<dbReference type="InterPro" id="IPR050641">
    <property type="entry name" value="RIFMO-like"/>
</dbReference>
<gene>
    <name evidence="4" type="ORF">C7446_1933</name>
</gene>
<dbReference type="PANTHER" id="PTHR43004:SF3">
    <property type="entry name" value="P-HYDROXYBENZOATE HYDROXYLASE"/>
    <property type="match status" value="1"/>
</dbReference>
<comment type="caution">
    <text evidence="4">The sequence shown here is derived from an EMBL/GenBank/DDBJ whole genome shotgun (WGS) entry which is preliminary data.</text>
</comment>
<proteinExistence type="predicted"/>
<dbReference type="Gene3D" id="3.50.50.60">
    <property type="entry name" value="FAD/NAD(P)-binding domain"/>
    <property type="match status" value="1"/>
</dbReference>
<organism evidence="4 5">
    <name type="scientific">Kushneria sinocarnis</name>
    <dbReference type="NCBI Taxonomy" id="595502"/>
    <lineage>
        <taxon>Bacteria</taxon>
        <taxon>Pseudomonadati</taxon>
        <taxon>Pseudomonadota</taxon>
        <taxon>Gammaproteobacteria</taxon>
        <taxon>Oceanospirillales</taxon>
        <taxon>Halomonadaceae</taxon>
        <taxon>Kushneria</taxon>
    </lineage>
</organism>
<dbReference type="GO" id="GO:0016709">
    <property type="term" value="F:oxidoreductase activity, acting on paired donors, with incorporation or reduction of molecular oxygen, NAD(P)H as one donor, and incorporation of one atom of oxygen"/>
    <property type="evidence" value="ECO:0007669"/>
    <property type="project" value="UniProtKB-ARBA"/>
</dbReference>
<dbReference type="Proteomes" id="UP000281975">
    <property type="component" value="Unassembled WGS sequence"/>
</dbReference>
<evidence type="ECO:0000256" key="2">
    <source>
        <dbReference type="ARBA" id="ARBA00022827"/>
    </source>
</evidence>
<keyword evidence="2" id="KW-0274">FAD</keyword>
<evidence type="ECO:0000313" key="4">
    <source>
        <dbReference type="EMBL" id="RKR03408.1"/>
    </source>
</evidence>
<dbReference type="EMBL" id="RBIN01000005">
    <property type="protein sequence ID" value="RKR03408.1"/>
    <property type="molecule type" value="Genomic_DNA"/>
</dbReference>
<evidence type="ECO:0000313" key="5">
    <source>
        <dbReference type="Proteomes" id="UP000281975"/>
    </source>
</evidence>
<feature type="domain" description="FAD-binding" evidence="3">
    <location>
        <begin position="6"/>
        <end position="343"/>
    </location>
</feature>
<dbReference type="RefSeq" id="WP_121172883.1">
    <property type="nucleotide sequence ID" value="NZ_RBIN01000005.1"/>
</dbReference>
<dbReference type="NCBIfam" id="NF006091">
    <property type="entry name" value="PRK08243.1"/>
    <property type="match status" value="1"/>
</dbReference>
<dbReference type="InterPro" id="IPR002938">
    <property type="entry name" value="FAD-bd"/>
</dbReference>
<dbReference type="SUPFAM" id="SSF54373">
    <property type="entry name" value="FAD-linked reductases, C-terminal domain"/>
    <property type="match status" value="1"/>
</dbReference>
<name>A0A420WWA6_9GAMM</name>
<dbReference type="GO" id="GO:0071949">
    <property type="term" value="F:FAD binding"/>
    <property type="evidence" value="ECO:0007669"/>
    <property type="project" value="InterPro"/>
</dbReference>
<dbReference type="Pfam" id="PF01494">
    <property type="entry name" value="FAD_binding_3"/>
    <property type="match status" value="1"/>
</dbReference>
<dbReference type="Gene3D" id="3.30.9.10">
    <property type="entry name" value="D-Amino Acid Oxidase, subunit A, domain 2"/>
    <property type="match status" value="1"/>
</dbReference>
<keyword evidence="4" id="KW-0503">Monooxygenase</keyword>
<accession>A0A420WWA6</accession>
<dbReference type="PRINTS" id="PR00420">
    <property type="entry name" value="RNGMNOXGNASE"/>
</dbReference>
<dbReference type="SUPFAM" id="SSF51905">
    <property type="entry name" value="FAD/NAD(P)-binding domain"/>
    <property type="match status" value="1"/>
</dbReference>
<sequence>MTSVHRTRVAIIGAGPAGLVLSHMLTRQGIDCTVLERRSRGYVESRLRAGVLEQNTVELIRELGLNAHMDRDGLEHHGIYLQHDGQRFHIPMTELCGRSVTVYGQTELTRDLIAARLESGGALHFEAEVEGVHDPDSDHPAISYRFDGEEHRLECDFIIGCDGFHGPCRNAIPEHRQRLFDNHYPYGWLGILARVPPSTDELIYAAHRDGFAMHSMRSPEISRLYLQVTHDDHPDNWSDDRIWEALEARLGTPGWTLQRGPILDRSITPMRSFVAETMQYGRLFLAGDSAHIVPPTGAKGLNLAIADIRVLGDALIAHYLDDDEHPLKDYNARVLWRVWRANAFSNFMTGLLHNAPEENPYEHQLRMSRIDYLHRSTAAATALAENYTGMPFDASQRFMTPP</sequence>
<dbReference type="PANTHER" id="PTHR43004">
    <property type="entry name" value="TRK SYSTEM POTASSIUM UPTAKE PROTEIN"/>
    <property type="match status" value="1"/>
</dbReference>
<evidence type="ECO:0000256" key="1">
    <source>
        <dbReference type="ARBA" id="ARBA00022630"/>
    </source>
</evidence>
<dbReference type="AlphaFoldDB" id="A0A420WWA6"/>
<reference evidence="4 5" key="1">
    <citation type="submission" date="2018-10" db="EMBL/GenBank/DDBJ databases">
        <title>Genomic Encyclopedia of Type Strains, Phase IV (KMG-IV): sequencing the most valuable type-strain genomes for metagenomic binning, comparative biology and taxonomic classification.</title>
        <authorList>
            <person name="Goeker M."/>
        </authorList>
    </citation>
    <scope>NUCLEOTIDE SEQUENCE [LARGE SCALE GENOMIC DNA]</scope>
    <source>
        <strain evidence="4 5">DSM 23229</strain>
    </source>
</reference>
<evidence type="ECO:0000259" key="3">
    <source>
        <dbReference type="Pfam" id="PF01494"/>
    </source>
</evidence>
<keyword evidence="4" id="KW-0560">Oxidoreductase</keyword>
<dbReference type="InterPro" id="IPR036188">
    <property type="entry name" value="FAD/NAD-bd_sf"/>
</dbReference>
<protein>
    <submittedName>
        <fullName evidence="4">p-hydroxybenzoate 3-monooxygenase</fullName>
    </submittedName>
</protein>
<keyword evidence="5" id="KW-1185">Reference proteome</keyword>
<dbReference type="OrthoDB" id="8672648at2"/>